<evidence type="ECO:0000256" key="2">
    <source>
        <dbReference type="ARBA" id="ARBA00023242"/>
    </source>
</evidence>
<feature type="compositionally biased region" description="Acidic residues" evidence="4">
    <location>
        <begin position="87"/>
        <end position="98"/>
    </location>
</feature>
<dbReference type="PANTHER" id="PTHR44267">
    <property type="entry name" value="WD REPEAT-CONTAINING PROTEIN 43"/>
    <property type="match status" value="1"/>
</dbReference>
<comment type="similarity">
    <text evidence="3">Belongs to the UTP5 family.</text>
</comment>
<dbReference type="Proteomes" id="UP000606786">
    <property type="component" value="Unassembled WGS sequence"/>
</dbReference>
<gene>
    <name evidence="6" type="ORF">CCAP1982_LOCUS21041</name>
</gene>
<reference evidence="6" key="1">
    <citation type="submission" date="2020-11" db="EMBL/GenBank/DDBJ databases">
        <authorList>
            <person name="Whitehead M."/>
        </authorList>
    </citation>
    <scope>NUCLEOTIDE SEQUENCE</scope>
    <source>
        <strain evidence="6">EGII</strain>
    </source>
</reference>
<feature type="region of interest" description="Disordered" evidence="4">
    <location>
        <begin position="85"/>
        <end position="141"/>
    </location>
</feature>
<keyword evidence="2" id="KW-0539">Nucleus</keyword>
<dbReference type="InterPro" id="IPR052414">
    <property type="entry name" value="U3_snoRNA-assoc_WDR"/>
</dbReference>
<dbReference type="Pfam" id="PF04003">
    <property type="entry name" value="Utp12"/>
    <property type="match status" value="1"/>
</dbReference>
<evidence type="ECO:0000313" key="6">
    <source>
        <dbReference type="EMBL" id="CAD7012946.1"/>
    </source>
</evidence>
<protein>
    <submittedName>
        <fullName evidence="6">(Mediterranean fruit fly) hypothetical protein</fullName>
    </submittedName>
</protein>
<evidence type="ECO:0000256" key="4">
    <source>
        <dbReference type="SAM" id="MobiDB-lite"/>
    </source>
</evidence>
<accession>A0A811VC42</accession>
<comment type="subcellular location">
    <subcellularLocation>
        <location evidence="1">Nucleus</location>
    </subcellularLocation>
</comment>
<evidence type="ECO:0000256" key="3">
    <source>
        <dbReference type="ARBA" id="ARBA00038335"/>
    </source>
</evidence>
<dbReference type="EMBL" id="CAJHJT010000056">
    <property type="protein sequence ID" value="CAD7012946.1"/>
    <property type="molecule type" value="Genomic_DNA"/>
</dbReference>
<feature type="compositionally biased region" description="Acidic residues" evidence="4">
    <location>
        <begin position="106"/>
        <end position="141"/>
    </location>
</feature>
<dbReference type="PANTHER" id="PTHR44267:SF1">
    <property type="entry name" value="WD REPEAT-CONTAINING PROTEIN 43"/>
    <property type="match status" value="1"/>
</dbReference>
<dbReference type="InterPro" id="IPR007148">
    <property type="entry name" value="SSU_processome_Utp12"/>
</dbReference>
<name>A0A811VC42_CERCA</name>
<dbReference type="AlphaFoldDB" id="A0A811VC42"/>
<comment type="caution">
    <text evidence="6">The sequence shown here is derived from an EMBL/GenBank/DDBJ whole genome shotgun (WGS) entry which is preliminary data.</text>
</comment>
<proteinExistence type="inferred from homology"/>
<feature type="domain" description="Small-subunit processome Utp12" evidence="5">
    <location>
        <begin position="2"/>
        <end position="66"/>
    </location>
</feature>
<evidence type="ECO:0000313" key="7">
    <source>
        <dbReference type="Proteomes" id="UP000606786"/>
    </source>
</evidence>
<dbReference type="GO" id="GO:0005730">
    <property type="term" value="C:nucleolus"/>
    <property type="evidence" value="ECO:0007669"/>
    <property type="project" value="TreeGrafter"/>
</dbReference>
<organism evidence="6 7">
    <name type="scientific">Ceratitis capitata</name>
    <name type="common">Mediterranean fruit fly</name>
    <name type="synonym">Tephritis capitata</name>
    <dbReference type="NCBI Taxonomy" id="7213"/>
    <lineage>
        <taxon>Eukaryota</taxon>
        <taxon>Metazoa</taxon>
        <taxon>Ecdysozoa</taxon>
        <taxon>Arthropoda</taxon>
        <taxon>Hexapoda</taxon>
        <taxon>Insecta</taxon>
        <taxon>Pterygota</taxon>
        <taxon>Neoptera</taxon>
        <taxon>Endopterygota</taxon>
        <taxon>Diptera</taxon>
        <taxon>Brachycera</taxon>
        <taxon>Muscomorpha</taxon>
        <taxon>Tephritoidea</taxon>
        <taxon>Tephritidae</taxon>
        <taxon>Ceratitis</taxon>
        <taxon>Ceratitis</taxon>
    </lineage>
</organism>
<evidence type="ECO:0000256" key="1">
    <source>
        <dbReference type="ARBA" id="ARBA00004123"/>
    </source>
</evidence>
<evidence type="ECO:0000259" key="5">
    <source>
        <dbReference type="Pfam" id="PF04003"/>
    </source>
</evidence>
<keyword evidence="7" id="KW-1185">Reference proteome</keyword>
<dbReference type="GO" id="GO:0000462">
    <property type="term" value="P:maturation of SSU-rRNA from tricistronic rRNA transcript (SSU-rRNA, 5.8S rRNA, LSU-rRNA)"/>
    <property type="evidence" value="ECO:0007669"/>
    <property type="project" value="TreeGrafter"/>
</dbReference>
<sequence length="141" mass="16017">MEQKRMNVEYAVDWLKILVQTHSSQLMALGSDDLLNKFGPCIGIIEHRVNCLKELSKVSGRLDLLINQIKRNTNEDNLNSANVLVYEDNDSSDSDLDDANDKSASDDEWDEDIEDSVENMDQDSQDNDESENDDDGEEMET</sequence>
<dbReference type="OrthoDB" id="30195at2759"/>